<proteinExistence type="predicted"/>
<dbReference type="EMBL" id="JAWWNJ010000035">
    <property type="protein sequence ID" value="KAK7024002.1"/>
    <property type="molecule type" value="Genomic_DNA"/>
</dbReference>
<evidence type="ECO:0000313" key="3">
    <source>
        <dbReference type="Proteomes" id="UP001362999"/>
    </source>
</evidence>
<dbReference type="Gene3D" id="3.80.10.10">
    <property type="entry name" value="Ribonuclease Inhibitor"/>
    <property type="match status" value="1"/>
</dbReference>
<organism evidence="2 3">
    <name type="scientific">Favolaschia claudopus</name>
    <dbReference type="NCBI Taxonomy" id="2862362"/>
    <lineage>
        <taxon>Eukaryota</taxon>
        <taxon>Fungi</taxon>
        <taxon>Dikarya</taxon>
        <taxon>Basidiomycota</taxon>
        <taxon>Agaricomycotina</taxon>
        <taxon>Agaricomycetes</taxon>
        <taxon>Agaricomycetidae</taxon>
        <taxon>Agaricales</taxon>
        <taxon>Marasmiineae</taxon>
        <taxon>Mycenaceae</taxon>
        <taxon>Favolaschia</taxon>
    </lineage>
</organism>
<protein>
    <recommendedName>
        <fullName evidence="4">F-box domain-containing protein</fullName>
    </recommendedName>
</protein>
<sequence>MTTPSRRQHLTLEPLDLRFNNQGGLHPVSPGYLTAPAASLLTPNSGVFPQSPWAASPSSAVDGSSYFPSSPSSRLPPQSAKSPLSPGFSKLLRQARSFTNLGSKRSRRPAVELASRLPPEIWLKVFMHIPLFLLPPVTLACRSFYSLAQPMLFSTISTHPRVAARANAATQKYHKSVFQRVQFFFSPRICPSIVECSISPPSPEEHGDITDNLIDVIFESLPKLPNLKVLGCRYVRLTPKRLDVLQRLQLTSLSLEMCFGDMMDFADAPSVALQEVTFKYSDAAMGREPNPCLLFLSPNHLEQLHATTTSILVTLANSSPFRKLRTLEIPVECVTSTDLFPALSRCPAVQHLSIHVDSVPYPRPPFEGLPDGVLPCLKTYRGPHSLAATFLRGRSPREVDVSLPCHPSRLEASLAGVERSLQSLSFRLDGVELPSSLLGAIHKYFPVLKSLAVKEPALSSSDIQNALRSVPAHRMLEEVTLRIQGRDKFNLWIPPDESAADAVSSFRKTLPALLVAYPQLKIIKLLHGAEGAVVKWCRSTLDGNFIQVSA</sequence>
<keyword evidence="3" id="KW-1185">Reference proteome</keyword>
<evidence type="ECO:0000313" key="2">
    <source>
        <dbReference type="EMBL" id="KAK7024002.1"/>
    </source>
</evidence>
<accession>A0AAW0BDI4</accession>
<evidence type="ECO:0008006" key="4">
    <source>
        <dbReference type="Google" id="ProtNLM"/>
    </source>
</evidence>
<dbReference type="AlphaFoldDB" id="A0AAW0BDI4"/>
<feature type="compositionally biased region" description="Low complexity" evidence="1">
    <location>
        <begin position="65"/>
        <end position="79"/>
    </location>
</feature>
<gene>
    <name evidence="2" type="ORF">R3P38DRAFT_1084933</name>
</gene>
<name>A0AAW0BDI4_9AGAR</name>
<dbReference type="SUPFAM" id="SSF52047">
    <property type="entry name" value="RNI-like"/>
    <property type="match status" value="1"/>
</dbReference>
<comment type="caution">
    <text evidence="2">The sequence shown here is derived from an EMBL/GenBank/DDBJ whole genome shotgun (WGS) entry which is preliminary data.</text>
</comment>
<feature type="region of interest" description="Disordered" evidence="1">
    <location>
        <begin position="65"/>
        <end position="86"/>
    </location>
</feature>
<dbReference type="InterPro" id="IPR032675">
    <property type="entry name" value="LRR_dom_sf"/>
</dbReference>
<reference evidence="2 3" key="1">
    <citation type="journal article" date="2024" name="J Genomics">
        <title>Draft genome sequencing and assembly of Favolaschia claudopus CIRM-BRFM 2984 isolated from oak limbs.</title>
        <authorList>
            <person name="Navarro D."/>
            <person name="Drula E."/>
            <person name="Chaduli D."/>
            <person name="Cazenave R."/>
            <person name="Ahrendt S."/>
            <person name="Wang J."/>
            <person name="Lipzen A."/>
            <person name="Daum C."/>
            <person name="Barry K."/>
            <person name="Grigoriev I.V."/>
            <person name="Favel A."/>
            <person name="Rosso M.N."/>
            <person name="Martin F."/>
        </authorList>
    </citation>
    <scope>NUCLEOTIDE SEQUENCE [LARGE SCALE GENOMIC DNA]</scope>
    <source>
        <strain evidence="2 3">CIRM-BRFM 2984</strain>
    </source>
</reference>
<evidence type="ECO:0000256" key="1">
    <source>
        <dbReference type="SAM" id="MobiDB-lite"/>
    </source>
</evidence>
<dbReference type="Proteomes" id="UP001362999">
    <property type="component" value="Unassembled WGS sequence"/>
</dbReference>